<feature type="domain" description="RWD" evidence="2">
    <location>
        <begin position="8"/>
        <end position="112"/>
    </location>
</feature>
<evidence type="ECO:0000256" key="1">
    <source>
        <dbReference type="SAM" id="MobiDB-lite"/>
    </source>
</evidence>
<protein>
    <submittedName>
        <fullName evidence="3">RWD-domain-containing protein</fullName>
    </submittedName>
</protein>
<feature type="compositionally biased region" description="Basic and acidic residues" evidence="1">
    <location>
        <begin position="163"/>
        <end position="185"/>
    </location>
</feature>
<reference evidence="3" key="1">
    <citation type="journal article" date="2020" name="New Phytol.">
        <title>Comparative genomics reveals dynamic genome evolution in host specialist ectomycorrhizal fungi.</title>
        <authorList>
            <person name="Lofgren L.A."/>
            <person name="Nguyen N.H."/>
            <person name="Vilgalys R."/>
            <person name="Ruytinx J."/>
            <person name="Liao H.L."/>
            <person name="Branco S."/>
            <person name="Kuo A."/>
            <person name="LaButti K."/>
            <person name="Lipzen A."/>
            <person name="Andreopoulos W."/>
            <person name="Pangilinan J."/>
            <person name="Riley R."/>
            <person name="Hundley H."/>
            <person name="Na H."/>
            <person name="Barry K."/>
            <person name="Grigoriev I.V."/>
            <person name="Stajich J.E."/>
            <person name="Kennedy P.G."/>
        </authorList>
    </citation>
    <scope>NUCLEOTIDE SEQUENCE</scope>
    <source>
        <strain evidence="3">S12</strain>
    </source>
</reference>
<evidence type="ECO:0000313" key="4">
    <source>
        <dbReference type="Proteomes" id="UP000719766"/>
    </source>
</evidence>
<dbReference type="InterPro" id="IPR006575">
    <property type="entry name" value="RWD_dom"/>
</dbReference>
<dbReference type="GeneID" id="64605287"/>
<dbReference type="SMART" id="SM00591">
    <property type="entry name" value="RWD"/>
    <property type="match status" value="1"/>
</dbReference>
<gene>
    <name evidence="3" type="ORF">HD556DRAFT_758403</name>
</gene>
<dbReference type="InterPro" id="IPR016135">
    <property type="entry name" value="UBQ-conjugating_enzyme/RWD"/>
</dbReference>
<dbReference type="CDD" id="cd23823">
    <property type="entry name" value="RWD_GCN2"/>
    <property type="match status" value="1"/>
</dbReference>
<feature type="region of interest" description="Disordered" evidence="1">
    <location>
        <begin position="163"/>
        <end position="246"/>
    </location>
</feature>
<proteinExistence type="predicted"/>
<dbReference type="Proteomes" id="UP000719766">
    <property type="component" value="Unassembled WGS sequence"/>
</dbReference>
<name>A0A9P7AHX9_9AGAM</name>
<evidence type="ECO:0000313" key="3">
    <source>
        <dbReference type="EMBL" id="KAG1789830.1"/>
    </source>
</evidence>
<accession>A0A9P7AHX9</accession>
<dbReference type="OrthoDB" id="277175at2759"/>
<dbReference type="EMBL" id="JABBWE010000055">
    <property type="protein sequence ID" value="KAG1789830.1"/>
    <property type="molecule type" value="Genomic_DNA"/>
</dbReference>
<dbReference type="PANTHER" id="PTHR12292">
    <property type="entry name" value="RWD DOMAIN-CONTAINING PROTEIN"/>
    <property type="match status" value="1"/>
</dbReference>
<dbReference type="PROSITE" id="PS50908">
    <property type="entry name" value="RWD"/>
    <property type="match status" value="1"/>
</dbReference>
<dbReference type="AlphaFoldDB" id="A0A9P7AHX9"/>
<dbReference type="Gene3D" id="3.10.110.10">
    <property type="entry name" value="Ubiquitin Conjugating Enzyme"/>
    <property type="match status" value="1"/>
</dbReference>
<dbReference type="InterPro" id="IPR040213">
    <property type="entry name" value="GIR2-like"/>
</dbReference>
<dbReference type="RefSeq" id="XP_041156849.1">
    <property type="nucleotide sequence ID" value="XM_041311523.1"/>
</dbReference>
<dbReference type="InterPro" id="IPR032378">
    <property type="entry name" value="ZC3H15/TMA46_C"/>
</dbReference>
<comment type="caution">
    <text evidence="3">The sequence shown here is derived from an EMBL/GenBank/DDBJ whole genome shotgun (WGS) entry which is preliminary data.</text>
</comment>
<organism evidence="3 4">
    <name type="scientific">Suillus plorans</name>
    <dbReference type="NCBI Taxonomy" id="116603"/>
    <lineage>
        <taxon>Eukaryota</taxon>
        <taxon>Fungi</taxon>
        <taxon>Dikarya</taxon>
        <taxon>Basidiomycota</taxon>
        <taxon>Agaricomycotina</taxon>
        <taxon>Agaricomycetes</taxon>
        <taxon>Agaricomycetidae</taxon>
        <taxon>Boletales</taxon>
        <taxon>Suillineae</taxon>
        <taxon>Suillaceae</taxon>
        <taxon>Suillus</taxon>
    </lineage>
</organism>
<dbReference type="Pfam" id="PF05773">
    <property type="entry name" value="RWD"/>
    <property type="match status" value="1"/>
</dbReference>
<dbReference type="Pfam" id="PF16543">
    <property type="entry name" value="DFRP_C"/>
    <property type="match status" value="1"/>
</dbReference>
<dbReference type="SUPFAM" id="SSF54495">
    <property type="entry name" value="UBC-like"/>
    <property type="match status" value="1"/>
</dbReference>
<sequence>MSAEVLTEEFEVLESIYPTELSIVSDREIQIDVEPDEAIDNDHPFKLQLSVHYPDEYPDSLPHLTLVAIEGELEDTEHEALLDSLTEVGEENVGMAMTFTIVSHLREQMTSLVRKRADQLMAEETEKERLAIEAEEARTRGTPVTVESFKAWKIKFTREMTQKKTKDEEEKLRALSPKEREEWKRAATRPTGRQLFEKNKNLEHDDDSFVEEGAVSVDISQYDRSQLRAHEDDDDDGDGVHFSDSD</sequence>
<keyword evidence="4" id="KW-1185">Reference proteome</keyword>
<evidence type="ECO:0000259" key="2">
    <source>
        <dbReference type="PROSITE" id="PS50908"/>
    </source>
</evidence>